<dbReference type="GO" id="GO:0006974">
    <property type="term" value="P:DNA damage response"/>
    <property type="evidence" value="ECO:0007669"/>
    <property type="project" value="TreeGrafter"/>
</dbReference>
<dbReference type="InterPro" id="IPR007497">
    <property type="entry name" value="SIMPL/DUF541"/>
</dbReference>
<dbReference type="InterPro" id="IPR052022">
    <property type="entry name" value="26kDa_periplasmic_antigen"/>
</dbReference>
<dbReference type="PANTHER" id="PTHR34387:SF2">
    <property type="entry name" value="SLR1258 PROTEIN"/>
    <property type="match status" value="1"/>
</dbReference>
<dbReference type="Pfam" id="PF04402">
    <property type="entry name" value="SIMPL"/>
    <property type="match status" value="1"/>
</dbReference>
<dbReference type="AlphaFoldDB" id="A0A0W8E6Y1"/>
<accession>A0A0W8E6Y1</accession>
<dbReference type="Gene3D" id="3.30.70.2970">
    <property type="entry name" value="Protein of unknown function (DUF541), domain 2"/>
    <property type="match status" value="1"/>
</dbReference>
<sequence>MNLSINKSKNKVHYLILISVLMISLLFMTTSPVLAEDNPAPNVPVVVVSAIGTVNVVPDQALISMAILKTDPNLNRALESNNSTTENVIAAMKNAGISEVDIKTSNFSVYPEYDYSETGQNKIKSYQVRNEISVLVRDLNKVGSILDTAISSGANTLNYVNFKKADTSAAENQALVQAVKRAREKAGILSTAAGLTVGRLVSITEGYGQPVFYSNTVYAEDIKGMGGASVPINPGELQINASVTIVYEMN</sequence>
<reference evidence="1" key="1">
    <citation type="journal article" date="2015" name="Proc. Natl. Acad. Sci. U.S.A.">
        <title>Networks of energetic and metabolic interactions define dynamics in microbial communities.</title>
        <authorList>
            <person name="Embree M."/>
            <person name="Liu J.K."/>
            <person name="Al-Bassam M.M."/>
            <person name="Zengler K."/>
        </authorList>
    </citation>
    <scope>NUCLEOTIDE SEQUENCE</scope>
</reference>
<dbReference type="Gene3D" id="3.30.110.170">
    <property type="entry name" value="Protein of unknown function (DUF541), domain 1"/>
    <property type="match status" value="1"/>
</dbReference>
<name>A0A0W8E6Y1_9ZZZZ</name>
<evidence type="ECO:0000313" key="1">
    <source>
        <dbReference type="EMBL" id="KUG04384.1"/>
    </source>
</evidence>
<comment type="caution">
    <text evidence="1">The sequence shown here is derived from an EMBL/GenBank/DDBJ whole genome shotgun (WGS) entry which is preliminary data.</text>
</comment>
<gene>
    <name evidence="1" type="ORF">ASZ90_018150</name>
</gene>
<proteinExistence type="predicted"/>
<dbReference type="EMBL" id="LNQE01001849">
    <property type="protein sequence ID" value="KUG04384.1"/>
    <property type="molecule type" value="Genomic_DNA"/>
</dbReference>
<organism evidence="1">
    <name type="scientific">hydrocarbon metagenome</name>
    <dbReference type="NCBI Taxonomy" id="938273"/>
    <lineage>
        <taxon>unclassified sequences</taxon>
        <taxon>metagenomes</taxon>
        <taxon>ecological metagenomes</taxon>
    </lineage>
</organism>
<dbReference type="PANTHER" id="PTHR34387">
    <property type="entry name" value="SLR1258 PROTEIN"/>
    <property type="match status" value="1"/>
</dbReference>
<protein>
    <recommendedName>
        <fullName evidence="2">Outer membrane protein</fullName>
    </recommendedName>
</protein>
<evidence type="ECO:0008006" key="2">
    <source>
        <dbReference type="Google" id="ProtNLM"/>
    </source>
</evidence>